<sequence length="241" mass="26834">MAVAPLSCVIIDDEPLAQDLLRKYVGRLPFLAAPTVFDSAVEALGRLDQLRPDLVLLDVNMPQLSGIDFLKTFTRHQPAVVLTTAYAEYAVQGFDYDAVDFLLKPISFERFVKAITKVQARLVGPAPGPAEEPGAPRVLLLKENKKFIRVPAADILFVEGMRDYLKVYTKARVILTHMTMTKMESLLDETAFLRVNRSYLVHKAAIAAIHGNTLELVNNMEVPIGINYREAVRLLTDKGVL</sequence>
<gene>
    <name evidence="4" type="ORF">I7X13_20985</name>
</gene>
<dbReference type="InterPro" id="IPR001789">
    <property type="entry name" value="Sig_transdc_resp-reg_receiver"/>
</dbReference>
<feature type="domain" description="HTH LytTR-type" evidence="3">
    <location>
        <begin position="139"/>
        <end position="238"/>
    </location>
</feature>
<dbReference type="PANTHER" id="PTHR37299:SF1">
    <property type="entry name" value="STAGE 0 SPORULATION PROTEIN A HOMOLOG"/>
    <property type="match status" value="1"/>
</dbReference>
<dbReference type="Pfam" id="PF00072">
    <property type="entry name" value="Response_reg"/>
    <property type="match status" value="1"/>
</dbReference>
<dbReference type="SMART" id="SM00448">
    <property type="entry name" value="REC"/>
    <property type="match status" value="1"/>
</dbReference>
<dbReference type="SMART" id="SM00850">
    <property type="entry name" value="LytTR"/>
    <property type="match status" value="1"/>
</dbReference>
<keyword evidence="5" id="KW-1185">Reference proteome</keyword>
<accession>A0ABS0QEG1</accession>
<dbReference type="EMBL" id="JAEDAE010000017">
    <property type="protein sequence ID" value="MBH8560544.1"/>
    <property type="molecule type" value="Genomic_DNA"/>
</dbReference>
<organism evidence="4 5">
    <name type="scientific">Hymenobacter negativus</name>
    <dbReference type="NCBI Taxonomy" id="2795026"/>
    <lineage>
        <taxon>Bacteria</taxon>
        <taxon>Pseudomonadati</taxon>
        <taxon>Bacteroidota</taxon>
        <taxon>Cytophagia</taxon>
        <taxon>Cytophagales</taxon>
        <taxon>Hymenobacteraceae</taxon>
        <taxon>Hymenobacter</taxon>
    </lineage>
</organism>
<protein>
    <submittedName>
        <fullName evidence="4">Response regulator transcription factor</fullName>
    </submittedName>
</protein>
<comment type="caution">
    <text evidence="4">The sequence shown here is derived from an EMBL/GenBank/DDBJ whole genome shotgun (WGS) entry which is preliminary data.</text>
</comment>
<evidence type="ECO:0000256" key="1">
    <source>
        <dbReference type="PROSITE-ProRule" id="PRU00169"/>
    </source>
</evidence>
<reference evidence="4 5" key="1">
    <citation type="submission" date="2020-12" db="EMBL/GenBank/DDBJ databases">
        <title>Hymenobacter sp.</title>
        <authorList>
            <person name="Kim M.K."/>
        </authorList>
    </citation>
    <scope>NUCLEOTIDE SEQUENCE [LARGE SCALE GENOMIC DNA]</scope>
    <source>
        <strain evidence="4 5">BT442</strain>
    </source>
</reference>
<dbReference type="SUPFAM" id="SSF52172">
    <property type="entry name" value="CheY-like"/>
    <property type="match status" value="1"/>
</dbReference>
<dbReference type="Gene3D" id="2.40.50.1020">
    <property type="entry name" value="LytTr DNA-binding domain"/>
    <property type="match status" value="1"/>
</dbReference>
<proteinExistence type="predicted"/>
<dbReference type="PANTHER" id="PTHR37299">
    <property type="entry name" value="TRANSCRIPTIONAL REGULATOR-RELATED"/>
    <property type="match status" value="1"/>
</dbReference>
<dbReference type="InterPro" id="IPR046947">
    <property type="entry name" value="LytR-like"/>
</dbReference>
<dbReference type="Pfam" id="PF04397">
    <property type="entry name" value="LytTR"/>
    <property type="match status" value="1"/>
</dbReference>
<feature type="domain" description="Response regulatory" evidence="2">
    <location>
        <begin position="7"/>
        <end position="119"/>
    </location>
</feature>
<evidence type="ECO:0000259" key="2">
    <source>
        <dbReference type="PROSITE" id="PS50110"/>
    </source>
</evidence>
<dbReference type="Gene3D" id="3.40.50.2300">
    <property type="match status" value="1"/>
</dbReference>
<dbReference type="PROSITE" id="PS50110">
    <property type="entry name" value="RESPONSE_REGULATORY"/>
    <property type="match status" value="1"/>
</dbReference>
<evidence type="ECO:0000259" key="3">
    <source>
        <dbReference type="PROSITE" id="PS50930"/>
    </source>
</evidence>
<dbReference type="PROSITE" id="PS50930">
    <property type="entry name" value="HTH_LYTTR"/>
    <property type="match status" value="1"/>
</dbReference>
<dbReference type="RefSeq" id="WP_198076993.1">
    <property type="nucleotide sequence ID" value="NZ_JAEDAE010000017.1"/>
</dbReference>
<dbReference type="InterPro" id="IPR011006">
    <property type="entry name" value="CheY-like_superfamily"/>
</dbReference>
<feature type="modified residue" description="4-aspartylphosphate" evidence="1">
    <location>
        <position position="58"/>
    </location>
</feature>
<dbReference type="InterPro" id="IPR007492">
    <property type="entry name" value="LytTR_DNA-bd_dom"/>
</dbReference>
<evidence type="ECO:0000313" key="4">
    <source>
        <dbReference type="EMBL" id="MBH8560544.1"/>
    </source>
</evidence>
<evidence type="ECO:0000313" key="5">
    <source>
        <dbReference type="Proteomes" id="UP000625631"/>
    </source>
</evidence>
<keyword evidence="1" id="KW-0597">Phosphoprotein</keyword>
<dbReference type="Proteomes" id="UP000625631">
    <property type="component" value="Unassembled WGS sequence"/>
</dbReference>
<name>A0ABS0QEG1_9BACT</name>